<dbReference type="Proteomes" id="UP000703661">
    <property type="component" value="Unassembled WGS sequence"/>
</dbReference>
<feature type="region of interest" description="Disordered" evidence="1">
    <location>
        <begin position="161"/>
        <end position="184"/>
    </location>
</feature>
<feature type="compositionally biased region" description="Low complexity" evidence="1">
    <location>
        <begin position="202"/>
        <end position="248"/>
    </location>
</feature>
<feature type="transmembrane region" description="Helical" evidence="2">
    <location>
        <begin position="298"/>
        <end position="321"/>
    </location>
</feature>
<feature type="compositionally biased region" description="Polar residues" evidence="1">
    <location>
        <begin position="278"/>
        <end position="295"/>
    </location>
</feature>
<name>A0A9P6MYW7_9FUNG</name>
<keyword evidence="2" id="KW-0812">Transmembrane</keyword>
<organism evidence="3 4">
    <name type="scientific">Entomortierella chlamydospora</name>
    <dbReference type="NCBI Taxonomy" id="101097"/>
    <lineage>
        <taxon>Eukaryota</taxon>
        <taxon>Fungi</taxon>
        <taxon>Fungi incertae sedis</taxon>
        <taxon>Mucoromycota</taxon>
        <taxon>Mortierellomycotina</taxon>
        <taxon>Mortierellomycetes</taxon>
        <taxon>Mortierellales</taxon>
        <taxon>Mortierellaceae</taxon>
        <taxon>Entomortierella</taxon>
    </lineage>
</organism>
<keyword evidence="2" id="KW-1133">Transmembrane helix</keyword>
<keyword evidence="2" id="KW-0472">Membrane</keyword>
<dbReference type="OrthoDB" id="2440768at2759"/>
<dbReference type="AlphaFoldDB" id="A0A9P6MYW7"/>
<feature type="compositionally biased region" description="Gly residues" evidence="1">
    <location>
        <begin position="251"/>
        <end position="262"/>
    </location>
</feature>
<accession>A0A9P6MYW7</accession>
<reference evidence="3" key="1">
    <citation type="journal article" date="2020" name="Fungal Divers.">
        <title>Resolving the Mortierellaceae phylogeny through synthesis of multi-gene phylogenetics and phylogenomics.</title>
        <authorList>
            <person name="Vandepol N."/>
            <person name="Liber J."/>
            <person name="Desiro A."/>
            <person name="Na H."/>
            <person name="Kennedy M."/>
            <person name="Barry K."/>
            <person name="Grigoriev I.V."/>
            <person name="Miller A.N."/>
            <person name="O'Donnell K."/>
            <person name="Stajich J.E."/>
            <person name="Bonito G."/>
        </authorList>
    </citation>
    <scope>NUCLEOTIDE SEQUENCE</scope>
    <source>
        <strain evidence="3">NRRL 2769</strain>
    </source>
</reference>
<proteinExistence type="predicted"/>
<protein>
    <submittedName>
        <fullName evidence="3">Uncharacterized protein</fullName>
    </submittedName>
</protein>
<feature type="region of interest" description="Disordered" evidence="1">
    <location>
        <begin position="377"/>
        <end position="405"/>
    </location>
</feature>
<gene>
    <name evidence="3" type="ORF">BGZ80_008187</name>
</gene>
<feature type="compositionally biased region" description="Low complexity" evidence="1">
    <location>
        <begin position="266"/>
        <end position="277"/>
    </location>
</feature>
<sequence>MISKQSSRCRQQQQQYSLSLRSTVLLIIFSSYWIQLASAKLSCTSPTSSGKSKIHPGTAFTLGFSGAALDTALSTITADLVCSSTGTTALSLGSGYNSSNYSPESPQVTITDSQAAEALASCPSNAFHVKYSTSSSLSQQVASCKGVLSIDDDDVVGSSMPTSLLPSLSAQPSSSETATSQSPIQTITTTAVTATATVTTSGIPVTTPVTTPEITTATTPAINATTVTTSVHTTTPPKSTTPSIVPTTAEGGSGGGGDGNNGGQATSSDSTTLPSPSGNATMPSTASEFQSTSSPPTAVVAGAGVGVVASIFVILAGLLIWRKRQQRKRDLDLFIGDSSLAAASGFSATPIYARSDPDEDRQLTRDDSVMVPVPMSENMSRSQHGSPPPLAPTQPYPAAISMGQQDMGYYNEEDVDYYQQQSSYRLPYSHPNYDYNSYGHHHGQ</sequence>
<evidence type="ECO:0000313" key="3">
    <source>
        <dbReference type="EMBL" id="KAG0017533.1"/>
    </source>
</evidence>
<keyword evidence="4" id="KW-1185">Reference proteome</keyword>
<comment type="caution">
    <text evidence="3">The sequence shown here is derived from an EMBL/GenBank/DDBJ whole genome shotgun (WGS) entry which is preliminary data.</text>
</comment>
<evidence type="ECO:0000256" key="1">
    <source>
        <dbReference type="SAM" id="MobiDB-lite"/>
    </source>
</evidence>
<dbReference type="EMBL" id="JAAAID010000437">
    <property type="protein sequence ID" value="KAG0017533.1"/>
    <property type="molecule type" value="Genomic_DNA"/>
</dbReference>
<feature type="region of interest" description="Disordered" evidence="1">
    <location>
        <begin position="202"/>
        <end position="295"/>
    </location>
</feature>
<evidence type="ECO:0000256" key="2">
    <source>
        <dbReference type="SAM" id="Phobius"/>
    </source>
</evidence>
<evidence type="ECO:0000313" key="4">
    <source>
        <dbReference type="Proteomes" id="UP000703661"/>
    </source>
</evidence>
<feature type="compositionally biased region" description="Pro residues" evidence="1">
    <location>
        <begin position="386"/>
        <end position="395"/>
    </location>
</feature>